<reference evidence="4" key="1">
    <citation type="submission" date="2020-06" db="EMBL/GenBank/DDBJ databases">
        <title>Draft genome of Bugula neritina, a colonial animal packing powerful symbionts and potential medicines.</title>
        <authorList>
            <person name="Rayko M."/>
        </authorList>
    </citation>
    <scope>NUCLEOTIDE SEQUENCE [LARGE SCALE GENOMIC DNA]</scope>
    <source>
        <strain evidence="4">Kwan_BN1</strain>
    </source>
</reference>
<feature type="domain" description="Aromatic amino acid beta-eliminating lyase/threonine aldolase" evidence="3">
    <location>
        <begin position="1"/>
        <end position="53"/>
    </location>
</feature>
<organism evidence="4 5">
    <name type="scientific">Bugula neritina</name>
    <name type="common">Brown bryozoan</name>
    <name type="synonym">Sertularia neritina</name>
    <dbReference type="NCBI Taxonomy" id="10212"/>
    <lineage>
        <taxon>Eukaryota</taxon>
        <taxon>Metazoa</taxon>
        <taxon>Spiralia</taxon>
        <taxon>Lophotrochozoa</taxon>
        <taxon>Bryozoa</taxon>
        <taxon>Gymnolaemata</taxon>
        <taxon>Cheilostomatida</taxon>
        <taxon>Flustrina</taxon>
        <taxon>Buguloidea</taxon>
        <taxon>Bugulidae</taxon>
        <taxon>Bugula</taxon>
    </lineage>
</organism>
<sequence>MRQAGVLAGAAMYALNNHVERLKEDHDNTIILAKFIDENGGPIASVDMGKVHTNILFVNFTNILAVEVVKRLAKVTEKEKLALGRSIIVKVDAYSKSEVRCVCHLNVSKEDIELVTIKLKYVLDELKLK</sequence>
<dbReference type="InterPro" id="IPR015424">
    <property type="entry name" value="PyrdxlP-dep_Trfase"/>
</dbReference>
<comment type="caution">
    <text evidence="4">The sequence shown here is derived from an EMBL/GenBank/DDBJ whole genome shotgun (WGS) entry which is preliminary data.</text>
</comment>
<dbReference type="AlphaFoldDB" id="A0A7J7IXE4"/>
<dbReference type="PANTHER" id="PTHR48097">
    <property type="entry name" value="L-THREONINE ALDOLASE-RELATED"/>
    <property type="match status" value="1"/>
</dbReference>
<evidence type="ECO:0000256" key="2">
    <source>
        <dbReference type="ARBA" id="ARBA00022898"/>
    </source>
</evidence>
<gene>
    <name evidence="4" type="ORF">EB796_023595</name>
</gene>
<accession>A0A7J7IXE4</accession>
<dbReference type="Pfam" id="PF01212">
    <property type="entry name" value="Beta_elim_lyase"/>
    <property type="match status" value="1"/>
</dbReference>
<dbReference type="PANTHER" id="PTHR48097:SF9">
    <property type="entry name" value="L-THREONINE ALDOLASE"/>
    <property type="match status" value="1"/>
</dbReference>
<dbReference type="EMBL" id="VXIV02003340">
    <property type="protein sequence ID" value="KAF6018091.1"/>
    <property type="molecule type" value="Genomic_DNA"/>
</dbReference>
<name>A0A7J7IXE4_BUGNE</name>
<evidence type="ECO:0000313" key="4">
    <source>
        <dbReference type="EMBL" id="KAF6018091.1"/>
    </source>
</evidence>
<evidence type="ECO:0000313" key="5">
    <source>
        <dbReference type="Proteomes" id="UP000593567"/>
    </source>
</evidence>
<dbReference type="OrthoDB" id="10261951at2759"/>
<keyword evidence="5" id="KW-1185">Reference proteome</keyword>
<keyword evidence="2" id="KW-0663">Pyridoxal phosphate</keyword>
<dbReference type="SUPFAM" id="SSF53383">
    <property type="entry name" value="PLP-dependent transferases"/>
    <property type="match status" value="1"/>
</dbReference>
<dbReference type="Proteomes" id="UP000593567">
    <property type="component" value="Unassembled WGS sequence"/>
</dbReference>
<evidence type="ECO:0000256" key="1">
    <source>
        <dbReference type="ARBA" id="ARBA00001933"/>
    </source>
</evidence>
<dbReference type="Gene3D" id="3.90.1150.10">
    <property type="entry name" value="Aspartate Aminotransferase, domain 1"/>
    <property type="match status" value="1"/>
</dbReference>
<dbReference type="GO" id="GO:0008732">
    <property type="term" value="F:L-allo-threonine aldolase activity"/>
    <property type="evidence" value="ECO:0007669"/>
    <property type="project" value="TreeGrafter"/>
</dbReference>
<comment type="cofactor">
    <cofactor evidence="1">
        <name>pyridoxal 5'-phosphate</name>
        <dbReference type="ChEBI" id="CHEBI:597326"/>
    </cofactor>
</comment>
<dbReference type="GO" id="GO:0006567">
    <property type="term" value="P:L-threonine catabolic process"/>
    <property type="evidence" value="ECO:0007669"/>
    <property type="project" value="TreeGrafter"/>
</dbReference>
<proteinExistence type="predicted"/>
<dbReference type="InterPro" id="IPR001597">
    <property type="entry name" value="ArAA_b-elim_lyase/Thr_aldolase"/>
</dbReference>
<evidence type="ECO:0000259" key="3">
    <source>
        <dbReference type="Pfam" id="PF01212"/>
    </source>
</evidence>
<dbReference type="GO" id="GO:0005829">
    <property type="term" value="C:cytosol"/>
    <property type="evidence" value="ECO:0007669"/>
    <property type="project" value="TreeGrafter"/>
</dbReference>
<dbReference type="GO" id="GO:0006545">
    <property type="term" value="P:glycine biosynthetic process"/>
    <property type="evidence" value="ECO:0007669"/>
    <property type="project" value="TreeGrafter"/>
</dbReference>
<protein>
    <recommendedName>
        <fullName evidence="3">Aromatic amino acid beta-eliminating lyase/threonine aldolase domain-containing protein</fullName>
    </recommendedName>
</protein>
<dbReference type="InterPro" id="IPR015422">
    <property type="entry name" value="PyrdxlP-dep_Trfase_small"/>
</dbReference>